<dbReference type="EMBL" id="VSKN01000006">
    <property type="protein sequence ID" value="TYC14216.1"/>
    <property type="molecule type" value="Genomic_DNA"/>
</dbReference>
<dbReference type="RefSeq" id="WP_148380814.1">
    <property type="nucleotide sequence ID" value="NZ_VSKN01000006.1"/>
</dbReference>
<name>A0ABY3MBT0_9FLAO</name>
<sequence length="258" mass="30474">MEKQLNIELRSRILIYSLFIEKIINDLVLLNLGIYDEKIKTRLFSNKGKISFQNKIDLLYDIEVLSKEENSEFDLLMIVRNKFMHDIECDSFQTLLNQLDKGIVNRFKKFLEEGQSISDEEACRKASYQLFQKNIETIKNKIELNKVTKNKKHELFQVQNERIIYYIDFIKDLMNKVSIATENSELENPKVAILGMELLQILEESNRKLNSETNPNIYEEFFNSDDNLKATFGVKGNLKDWPKWEDFKVPNITKSKIQ</sequence>
<dbReference type="Proteomes" id="UP000323621">
    <property type="component" value="Unassembled WGS sequence"/>
</dbReference>
<accession>A0ABY3MBT0</accession>
<evidence type="ECO:0000313" key="1">
    <source>
        <dbReference type="EMBL" id="TYC14216.1"/>
    </source>
</evidence>
<gene>
    <name evidence="1" type="ORF">ES677_06665</name>
</gene>
<organism evidence="1 2">
    <name type="scientific">Bizionia gelidisalsuginis</name>
    <dbReference type="NCBI Taxonomy" id="291188"/>
    <lineage>
        <taxon>Bacteria</taxon>
        <taxon>Pseudomonadati</taxon>
        <taxon>Bacteroidota</taxon>
        <taxon>Flavobacteriia</taxon>
        <taxon>Flavobacteriales</taxon>
        <taxon>Flavobacteriaceae</taxon>
        <taxon>Bizionia</taxon>
    </lineage>
</organism>
<evidence type="ECO:0000313" key="2">
    <source>
        <dbReference type="Proteomes" id="UP000323621"/>
    </source>
</evidence>
<proteinExistence type="predicted"/>
<protein>
    <recommendedName>
        <fullName evidence="3">DUF4145 domain-containing protein</fullName>
    </recommendedName>
</protein>
<comment type="caution">
    <text evidence="1">The sequence shown here is derived from an EMBL/GenBank/DDBJ whole genome shotgun (WGS) entry which is preliminary data.</text>
</comment>
<evidence type="ECO:0008006" key="3">
    <source>
        <dbReference type="Google" id="ProtNLM"/>
    </source>
</evidence>
<keyword evidence="2" id="KW-1185">Reference proteome</keyword>
<reference evidence="1 2" key="1">
    <citation type="submission" date="2019-08" db="EMBL/GenBank/DDBJ databases">
        <title>Genomes of Antarctic Bizionia species.</title>
        <authorList>
            <person name="Bowman J.P."/>
        </authorList>
    </citation>
    <scope>NUCLEOTIDE SEQUENCE [LARGE SCALE GENOMIC DNA]</scope>
    <source>
        <strain evidence="1 2">IC164</strain>
    </source>
</reference>